<dbReference type="HOGENOM" id="CLU_2967130_0_0_1"/>
<name>A0A074WUJ1_9PEZI</name>
<dbReference type="OrthoDB" id="10523358at2759"/>
<accession>A0A074WUJ1</accession>
<dbReference type="AlphaFoldDB" id="A0A074WUJ1"/>
<feature type="non-terminal residue" evidence="1">
    <location>
        <position position="1"/>
    </location>
</feature>
<reference evidence="1 2" key="1">
    <citation type="journal article" date="2014" name="BMC Genomics">
        <title>Genome sequencing of four Aureobasidium pullulans varieties: biotechnological potential, stress tolerance, and description of new species.</title>
        <authorList>
            <person name="Gostin Ar C."/>
            <person name="Ohm R.A."/>
            <person name="Kogej T."/>
            <person name="Sonjak S."/>
            <person name="Turk M."/>
            <person name="Zajc J."/>
            <person name="Zalar P."/>
            <person name="Grube M."/>
            <person name="Sun H."/>
            <person name="Han J."/>
            <person name="Sharma A."/>
            <person name="Chiniquy J."/>
            <person name="Ngan C.Y."/>
            <person name="Lipzen A."/>
            <person name="Barry K."/>
            <person name="Grigoriev I.V."/>
            <person name="Gunde-Cimerman N."/>
        </authorList>
    </citation>
    <scope>NUCLEOTIDE SEQUENCE [LARGE SCALE GENOMIC DNA]</scope>
    <source>
        <strain evidence="1 2">CBS 147.97</strain>
    </source>
</reference>
<dbReference type="RefSeq" id="XP_013427404.1">
    <property type="nucleotide sequence ID" value="XM_013571950.1"/>
</dbReference>
<gene>
    <name evidence="1" type="ORF">M436DRAFT_45981</name>
</gene>
<evidence type="ECO:0000313" key="1">
    <source>
        <dbReference type="EMBL" id="KEQ73402.1"/>
    </source>
</evidence>
<proteinExistence type="predicted"/>
<dbReference type="Proteomes" id="UP000027730">
    <property type="component" value="Unassembled WGS sequence"/>
</dbReference>
<keyword evidence="2" id="KW-1185">Reference proteome</keyword>
<dbReference type="EMBL" id="KL584709">
    <property type="protein sequence ID" value="KEQ73402.1"/>
    <property type="molecule type" value="Genomic_DNA"/>
</dbReference>
<protein>
    <submittedName>
        <fullName evidence="1">Uncharacterized protein</fullName>
    </submittedName>
</protein>
<evidence type="ECO:0000313" key="2">
    <source>
        <dbReference type="Proteomes" id="UP000027730"/>
    </source>
</evidence>
<dbReference type="GeneID" id="25410420"/>
<sequence length="59" mass="6348">IRPAGVAQSVERVALISIDIPTSRSRVRAPPSAIPTHSLTPLFVFARSGCVGRCFWGGW</sequence>
<organism evidence="1 2">
    <name type="scientific">Aureobasidium namibiae CBS 147.97</name>
    <dbReference type="NCBI Taxonomy" id="1043004"/>
    <lineage>
        <taxon>Eukaryota</taxon>
        <taxon>Fungi</taxon>
        <taxon>Dikarya</taxon>
        <taxon>Ascomycota</taxon>
        <taxon>Pezizomycotina</taxon>
        <taxon>Dothideomycetes</taxon>
        <taxon>Dothideomycetidae</taxon>
        <taxon>Dothideales</taxon>
        <taxon>Saccotheciaceae</taxon>
        <taxon>Aureobasidium</taxon>
    </lineage>
</organism>